<comment type="caution">
    <text evidence="1">The sequence shown here is derived from an EMBL/GenBank/DDBJ whole genome shotgun (WGS) entry which is preliminary data.</text>
</comment>
<gene>
    <name evidence="1" type="ORF">F2Q70_00021775</name>
</gene>
<name>A0A8S9GNA5_BRACR</name>
<sequence>MSFMLGWNVIYAPKCAKVIALLRNAPEPENIPRRCTTPFILFQKICRPKPAPQWPAVLGLLVRAAVETHRSLFSSSIDDDMGVFFEDTSLHAVYATGQSSGQRPPDAEDDARPTVENPVFGLDGRICIYRDWPLVALNPLPLYAVLYISCLEMFETRALGLGKDLGLLSVKRAFVLVLGVLKIKRVIELRLFKMAGVFAGANRQTGWFWDSIPVSPDTEEVPTGFPDGGEEVDRPADAFGASLSGDFDFGV</sequence>
<accession>A0A8S9GNA5</accession>
<dbReference type="AlphaFoldDB" id="A0A8S9GNA5"/>
<protein>
    <submittedName>
        <fullName evidence="1">Uncharacterized protein</fullName>
    </submittedName>
</protein>
<proteinExistence type="predicted"/>
<dbReference type="EMBL" id="QGKY02001925">
    <property type="protein sequence ID" value="KAF2545777.1"/>
    <property type="molecule type" value="Genomic_DNA"/>
</dbReference>
<reference evidence="1" key="1">
    <citation type="submission" date="2019-12" db="EMBL/GenBank/DDBJ databases">
        <title>Genome sequencing and annotation of Brassica cretica.</title>
        <authorList>
            <person name="Studholme D.J."/>
            <person name="Sarris P.F."/>
        </authorList>
    </citation>
    <scope>NUCLEOTIDE SEQUENCE</scope>
    <source>
        <strain evidence="1">PFS-102/07</strain>
        <tissue evidence="1">Leaf</tissue>
    </source>
</reference>
<organism evidence="1">
    <name type="scientific">Brassica cretica</name>
    <name type="common">Mustard</name>
    <dbReference type="NCBI Taxonomy" id="69181"/>
    <lineage>
        <taxon>Eukaryota</taxon>
        <taxon>Viridiplantae</taxon>
        <taxon>Streptophyta</taxon>
        <taxon>Embryophyta</taxon>
        <taxon>Tracheophyta</taxon>
        <taxon>Spermatophyta</taxon>
        <taxon>Magnoliopsida</taxon>
        <taxon>eudicotyledons</taxon>
        <taxon>Gunneridae</taxon>
        <taxon>Pentapetalae</taxon>
        <taxon>rosids</taxon>
        <taxon>malvids</taxon>
        <taxon>Brassicales</taxon>
        <taxon>Brassicaceae</taxon>
        <taxon>Brassiceae</taxon>
        <taxon>Brassica</taxon>
    </lineage>
</organism>
<evidence type="ECO:0000313" key="1">
    <source>
        <dbReference type="EMBL" id="KAF2545777.1"/>
    </source>
</evidence>